<protein>
    <submittedName>
        <fullName evidence="3">Envelope protein</fullName>
    </submittedName>
</protein>
<dbReference type="WBParaSite" id="L893_g25191.t1">
    <property type="protein sequence ID" value="L893_g25191.t1"/>
    <property type="gene ID" value="L893_g25191"/>
</dbReference>
<sequence>MSLDSLLNSSSSLLDSVAVLSASLTLALVIAFCLFVGTFLLCGLLCIVCSVRISIKSWRELKAVEVSRNNSTYIKAETVDEIKLPSFWIYSTEAYSIETVLR</sequence>
<keyword evidence="1" id="KW-0812">Transmembrane</keyword>
<evidence type="ECO:0000313" key="3">
    <source>
        <dbReference type="WBParaSite" id="L893_g25191.t1"/>
    </source>
</evidence>
<accession>A0A1I7ZCM7</accession>
<proteinExistence type="predicted"/>
<name>A0A1I7ZCM7_9BILA</name>
<keyword evidence="1" id="KW-1133">Transmembrane helix</keyword>
<evidence type="ECO:0000313" key="2">
    <source>
        <dbReference type="Proteomes" id="UP000095287"/>
    </source>
</evidence>
<feature type="transmembrane region" description="Helical" evidence="1">
    <location>
        <begin position="20"/>
        <end position="53"/>
    </location>
</feature>
<evidence type="ECO:0000256" key="1">
    <source>
        <dbReference type="SAM" id="Phobius"/>
    </source>
</evidence>
<dbReference type="Proteomes" id="UP000095287">
    <property type="component" value="Unplaced"/>
</dbReference>
<keyword evidence="1" id="KW-0472">Membrane</keyword>
<reference evidence="3" key="1">
    <citation type="submission" date="2016-11" db="UniProtKB">
        <authorList>
            <consortium name="WormBaseParasite"/>
        </authorList>
    </citation>
    <scope>IDENTIFICATION</scope>
</reference>
<dbReference type="AlphaFoldDB" id="A0A1I7ZCM7"/>
<keyword evidence="2" id="KW-1185">Reference proteome</keyword>
<organism evidence="2 3">
    <name type="scientific">Steinernema glaseri</name>
    <dbReference type="NCBI Taxonomy" id="37863"/>
    <lineage>
        <taxon>Eukaryota</taxon>
        <taxon>Metazoa</taxon>
        <taxon>Ecdysozoa</taxon>
        <taxon>Nematoda</taxon>
        <taxon>Chromadorea</taxon>
        <taxon>Rhabditida</taxon>
        <taxon>Tylenchina</taxon>
        <taxon>Panagrolaimomorpha</taxon>
        <taxon>Strongyloidoidea</taxon>
        <taxon>Steinernematidae</taxon>
        <taxon>Steinernema</taxon>
    </lineage>
</organism>